<evidence type="ECO:0000259" key="3">
    <source>
        <dbReference type="PROSITE" id="PS51391"/>
    </source>
</evidence>
<dbReference type="PANTHER" id="PTHR12460">
    <property type="entry name" value="CYCLIN-DEPENDENT KINASE INHIBITOR-RELATED PROTEIN"/>
    <property type="match status" value="1"/>
</dbReference>
<dbReference type="AlphaFoldDB" id="A0A2Z6MCM0"/>
<dbReference type="Pfam" id="PF04818">
    <property type="entry name" value="CID"/>
    <property type="match status" value="1"/>
</dbReference>
<dbReference type="GO" id="GO:0031124">
    <property type="term" value="P:mRNA 3'-end processing"/>
    <property type="evidence" value="ECO:0007669"/>
    <property type="project" value="TreeGrafter"/>
</dbReference>
<feature type="domain" description="CID" evidence="3">
    <location>
        <begin position="1"/>
        <end position="122"/>
    </location>
</feature>
<dbReference type="EMBL" id="DF973426">
    <property type="protein sequence ID" value="GAU30456.1"/>
    <property type="molecule type" value="Genomic_DNA"/>
</dbReference>
<feature type="compositionally biased region" description="Polar residues" evidence="2">
    <location>
        <begin position="272"/>
        <end position="289"/>
    </location>
</feature>
<proteinExistence type="predicted"/>
<dbReference type="GO" id="GO:0005634">
    <property type="term" value="C:nucleus"/>
    <property type="evidence" value="ECO:0007669"/>
    <property type="project" value="UniProtKB-ARBA"/>
</dbReference>
<evidence type="ECO:0000313" key="4">
    <source>
        <dbReference type="EMBL" id="GAU30456.1"/>
    </source>
</evidence>
<keyword evidence="5" id="KW-1185">Reference proteome</keyword>
<evidence type="ECO:0000256" key="1">
    <source>
        <dbReference type="ARBA" id="ARBA00022664"/>
    </source>
</evidence>
<gene>
    <name evidence="4" type="ORF">TSUD_392690</name>
</gene>
<dbReference type="GO" id="GO:0000993">
    <property type="term" value="F:RNA polymerase II complex binding"/>
    <property type="evidence" value="ECO:0007669"/>
    <property type="project" value="TreeGrafter"/>
</dbReference>
<feature type="region of interest" description="Disordered" evidence="2">
    <location>
        <begin position="261"/>
        <end position="290"/>
    </location>
</feature>
<dbReference type="InterPro" id="IPR006569">
    <property type="entry name" value="CID_dom"/>
</dbReference>
<sequence>MNKDFQEHLLADKLTKLNSTQQCIETSYIELVVDVEQHHFKVEVCGGVPANTLTLKSNSKRNGNEFVIEFWKVLPAALKDVIAEKNPRGERAVSRLFEVWEQRKVFGSQVQNLRDLMLGEDTPPPLDFGNKRPRSAKKLSIGGTTEKIVSAFYLVLSEKANEDAEMRECKSAVQHVRKIEKDVGVACTIAKDPKRITLKKDLEQQQNLLKDCIEKLKLYEATRVALISQLKEALYEQESDLENVRTQMQVAQAQIEEAGNMQKRLDSEDSSRNASIKTTSAANATSQSEAANKKSAAAIAAEVADKLTASTSSQLIMSSVLSTFAAQEAKSAGLTSESTSKPMISMPSSDTHVFMPAQQLTAAPNHSYPSVLVTQPTMHNAAPALQGQYNLYCNPSPQQYVQSTGGVISPYGYGNVPPLQSVPPQPPFMNQTLQITQQQQQQPVPTYTNQTMQITQQQPVPTYTNQTMQITQQQPVPVTQYAPAPPSFRPIQPSGMIISFLCNGILGTEFIIEWKQILHATREVEGNWPAQNLNTKRVGCDALFGSLKENRGEDFARCVRDGRSVSEKRLPYLKEYL</sequence>
<evidence type="ECO:0000256" key="2">
    <source>
        <dbReference type="SAM" id="MobiDB-lite"/>
    </source>
</evidence>
<keyword evidence="1" id="KW-0507">mRNA processing</keyword>
<dbReference type="OrthoDB" id="10069473at2759"/>
<dbReference type="Proteomes" id="UP000242715">
    <property type="component" value="Unassembled WGS sequence"/>
</dbReference>
<accession>A0A2Z6MCM0</accession>
<dbReference type="SMART" id="SM00582">
    <property type="entry name" value="RPR"/>
    <property type="match status" value="1"/>
</dbReference>
<organism evidence="4 5">
    <name type="scientific">Trifolium subterraneum</name>
    <name type="common">Subterranean clover</name>
    <dbReference type="NCBI Taxonomy" id="3900"/>
    <lineage>
        <taxon>Eukaryota</taxon>
        <taxon>Viridiplantae</taxon>
        <taxon>Streptophyta</taxon>
        <taxon>Embryophyta</taxon>
        <taxon>Tracheophyta</taxon>
        <taxon>Spermatophyta</taxon>
        <taxon>Magnoliopsida</taxon>
        <taxon>eudicotyledons</taxon>
        <taxon>Gunneridae</taxon>
        <taxon>Pentapetalae</taxon>
        <taxon>rosids</taxon>
        <taxon>fabids</taxon>
        <taxon>Fabales</taxon>
        <taxon>Fabaceae</taxon>
        <taxon>Papilionoideae</taxon>
        <taxon>50 kb inversion clade</taxon>
        <taxon>NPAAA clade</taxon>
        <taxon>Hologalegina</taxon>
        <taxon>IRL clade</taxon>
        <taxon>Trifolieae</taxon>
        <taxon>Trifolium</taxon>
    </lineage>
</organism>
<reference evidence="5" key="1">
    <citation type="journal article" date="2017" name="Front. Plant Sci.">
        <title>Climate Clever Clovers: New Paradigm to Reduce the Environmental Footprint of Ruminants by Breeding Low Methanogenic Forages Utilizing Haplotype Variation.</title>
        <authorList>
            <person name="Kaur P."/>
            <person name="Appels R."/>
            <person name="Bayer P.E."/>
            <person name="Keeble-Gagnere G."/>
            <person name="Wang J."/>
            <person name="Hirakawa H."/>
            <person name="Shirasawa K."/>
            <person name="Vercoe P."/>
            <person name="Stefanova K."/>
            <person name="Durmic Z."/>
            <person name="Nichols P."/>
            <person name="Revell C."/>
            <person name="Isobe S.N."/>
            <person name="Edwards D."/>
            <person name="Erskine W."/>
        </authorList>
    </citation>
    <scope>NUCLEOTIDE SEQUENCE [LARGE SCALE GENOMIC DNA]</scope>
    <source>
        <strain evidence="5">cv. Daliak</strain>
    </source>
</reference>
<protein>
    <recommendedName>
        <fullName evidence="3">CID domain-containing protein</fullName>
    </recommendedName>
</protein>
<evidence type="ECO:0000313" key="5">
    <source>
        <dbReference type="Proteomes" id="UP000242715"/>
    </source>
</evidence>
<name>A0A2Z6MCM0_TRISU</name>
<dbReference type="Gene3D" id="1.25.40.90">
    <property type="match status" value="1"/>
</dbReference>
<dbReference type="InterPro" id="IPR008942">
    <property type="entry name" value="ENTH_VHS"/>
</dbReference>
<dbReference type="PANTHER" id="PTHR12460:SF27">
    <property type="entry name" value="ENTH_VHS FAMILY PROTEIN"/>
    <property type="match status" value="1"/>
</dbReference>
<dbReference type="PROSITE" id="PS51391">
    <property type="entry name" value="CID"/>
    <property type="match status" value="1"/>
</dbReference>